<evidence type="ECO:0000256" key="1">
    <source>
        <dbReference type="SAM" id="MobiDB-lite"/>
    </source>
</evidence>
<dbReference type="AlphaFoldDB" id="A0A6C0J3E9"/>
<protein>
    <submittedName>
        <fullName evidence="2">Uncharacterized protein</fullName>
    </submittedName>
</protein>
<dbReference type="EMBL" id="MN740306">
    <property type="protein sequence ID" value="QHT99205.1"/>
    <property type="molecule type" value="Genomic_DNA"/>
</dbReference>
<feature type="region of interest" description="Disordered" evidence="1">
    <location>
        <begin position="154"/>
        <end position="182"/>
    </location>
</feature>
<name>A0A6C0J3E9_9ZZZZ</name>
<sequence length="182" mass="21786">MSKFGQPLYVIKPLKTINIKQKIDNIQNTSITNYINKDDLPIFTMEDVNELNDFVQNEIYDLYSQQSSIDNNIINKNDIKRLDFLLDKHENIMELLTNATYYYNNFDKINQDTFVNVTNKRLDLYYRYIIPYISAYSDNLDEIKDIFAPCYGGKKRKTKHSNTKRRKKTKIKTKHKRKSYKK</sequence>
<organism evidence="2">
    <name type="scientific">viral metagenome</name>
    <dbReference type="NCBI Taxonomy" id="1070528"/>
    <lineage>
        <taxon>unclassified sequences</taxon>
        <taxon>metagenomes</taxon>
        <taxon>organismal metagenomes</taxon>
    </lineage>
</organism>
<reference evidence="2" key="1">
    <citation type="journal article" date="2020" name="Nature">
        <title>Giant virus diversity and host interactions through global metagenomics.</title>
        <authorList>
            <person name="Schulz F."/>
            <person name="Roux S."/>
            <person name="Paez-Espino D."/>
            <person name="Jungbluth S."/>
            <person name="Walsh D.A."/>
            <person name="Denef V.J."/>
            <person name="McMahon K.D."/>
            <person name="Konstantinidis K.T."/>
            <person name="Eloe-Fadrosh E.A."/>
            <person name="Kyrpides N.C."/>
            <person name="Woyke T."/>
        </authorList>
    </citation>
    <scope>NUCLEOTIDE SEQUENCE</scope>
    <source>
        <strain evidence="2">GVMAG-M-3300025699-48</strain>
    </source>
</reference>
<accession>A0A6C0J3E9</accession>
<evidence type="ECO:0000313" key="2">
    <source>
        <dbReference type="EMBL" id="QHT99205.1"/>
    </source>
</evidence>
<proteinExistence type="predicted"/>